<dbReference type="RefSeq" id="WP_189170376.1">
    <property type="nucleotide sequence ID" value="NZ_BMQB01000005.1"/>
</dbReference>
<keyword evidence="4" id="KW-1185">Reference proteome</keyword>
<comment type="similarity">
    <text evidence="1">Belongs to the AHA1 family.</text>
</comment>
<name>A0A8J3B5E3_9ACTN</name>
<evidence type="ECO:0000313" key="3">
    <source>
        <dbReference type="EMBL" id="GGJ94876.1"/>
    </source>
</evidence>
<dbReference type="Proteomes" id="UP000649739">
    <property type="component" value="Unassembled WGS sequence"/>
</dbReference>
<proteinExistence type="inferred from homology"/>
<comment type="caution">
    <text evidence="3">The sequence shown here is derived from an EMBL/GenBank/DDBJ whole genome shotgun (WGS) entry which is preliminary data.</text>
</comment>
<evidence type="ECO:0000313" key="4">
    <source>
        <dbReference type="Proteomes" id="UP000649739"/>
    </source>
</evidence>
<dbReference type="Gene3D" id="3.30.530.20">
    <property type="match status" value="1"/>
</dbReference>
<dbReference type="CDD" id="cd07814">
    <property type="entry name" value="SRPBCC_CalC_Aha1-like"/>
    <property type="match status" value="1"/>
</dbReference>
<organism evidence="3 4">
    <name type="scientific">Pilimelia anulata</name>
    <dbReference type="NCBI Taxonomy" id="53371"/>
    <lineage>
        <taxon>Bacteria</taxon>
        <taxon>Bacillati</taxon>
        <taxon>Actinomycetota</taxon>
        <taxon>Actinomycetes</taxon>
        <taxon>Micromonosporales</taxon>
        <taxon>Micromonosporaceae</taxon>
        <taxon>Pilimelia</taxon>
    </lineage>
</organism>
<dbReference type="InterPro" id="IPR013538">
    <property type="entry name" value="ASHA1/2-like_C"/>
</dbReference>
<dbReference type="SUPFAM" id="SSF55961">
    <property type="entry name" value="Bet v1-like"/>
    <property type="match status" value="1"/>
</dbReference>
<dbReference type="AlphaFoldDB" id="A0A8J3B5E3"/>
<dbReference type="Pfam" id="PF08327">
    <property type="entry name" value="AHSA1"/>
    <property type="match status" value="1"/>
</dbReference>
<protein>
    <recommendedName>
        <fullName evidence="2">Activator of Hsp90 ATPase homologue 1/2-like C-terminal domain-containing protein</fullName>
    </recommendedName>
</protein>
<reference evidence="3" key="2">
    <citation type="submission" date="2020-09" db="EMBL/GenBank/DDBJ databases">
        <authorList>
            <person name="Sun Q."/>
            <person name="Ohkuma M."/>
        </authorList>
    </citation>
    <scope>NUCLEOTIDE SEQUENCE</scope>
    <source>
        <strain evidence="3">JCM 3090</strain>
    </source>
</reference>
<dbReference type="InterPro" id="IPR023393">
    <property type="entry name" value="START-like_dom_sf"/>
</dbReference>
<dbReference type="EMBL" id="BMQB01000005">
    <property type="protein sequence ID" value="GGJ94876.1"/>
    <property type="molecule type" value="Genomic_DNA"/>
</dbReference>
<reference evidence="3" key="1">
    <citation type="journal article" date="2014" name="Int. J. Syst. Evol. Microbiol.">
        <title>Complete genome sequence of Corynebacterium casei LMG S-19264T (=DSM 44701T), isolated from a smear-ripened cheese.</title>
        <authorList>
            <consortium name="US DOE Joint Genome Institute (JGI-PGF)"/>
            <person name="Walter F."/>
            <person name="Albersmeier A."/>
            <person name="Kalinowski J."/>
            <person name="Ruckert C."/>
        </authorList>
    </citation>
    <scope>NUCLEOTIDE SEQUENCE</scope>
    <source>
        <strain evidence="3">JCM 3090</strain>
    </source>
</reference>
<sequence>MSELIIDRTFDAPVALVYRAFTDPDQLAQWFGPVGWSVPRDSVDVDPRVGGHQRLTMVSDEDPTQQSPVDATFTEVEENRLLVGVQRVTGVPGLADGDLTLRVEFHDEGGAKTRVVIRQGPFTPEFEEMTRQGWTSSFTKLERVLAG</sequence>
<accession>A0A8J3B5E3</accession>
<gene>
    <name evidence="3" type="ORF">GCM10010123_25900</name>
</gene>
<feature type="domain" description="Activator of Hsp90 ATPase homologue 1/2-like C-terminal" evidence="2">
    <location>
        <begin position="11"/>
        <end position="145"/>
    </location>
</feature>
<evidence type="ECO:0000256" key="1">
    <source>
        <dbReference type="ARBA" id="ARBA00006817"/>
    </source>
</evidence>
<evidence type="ECO:0000259" key="2">
    <source>
        <dbReference type="Pfam" id="PF08327"/>
    </source>
</evidence>